<feature type="chain" id="PRO_5042291170" description="RxLR effector protein" evidence="1">
    <location>
        <begin position="24"/>
        <end position="246"/>
    </location>
</feature>
<feature type="signal peptide" evidence="1">
    <location>
        <begin position="1"/>
        <end position="23"/>
    </location>
</feature>
<proteinExistence type="predicted"/>
<dbReference type="Proteomes" id="UP001259832">
    <property type="component" value="Unassembled WGS sequence"/>
</dbReference>
<dbReference type="AlphaFoldDB" id="A0AAD9LPC6"/>
<evidence type="ECO:0000313" key="3">
    <source>
        <dbReference type="Proteomes" id="UP001259832"/>
    </source>
</evidence>
<accession>A0AAD9LPC6</accession>
<keyword evidence="1" id="KW-0732">Signal</keyword>
<comment type="caution">
    <text evidence="2">The sequence shown here is derived from an EMBL/GenBank/DDBJ whole genome shotgun (WGS) entry which is preliminary data.</text>
</comment>
<sequence length="246" mass="26273">MRLSYFLTVLVVTFVASIGFAYAESFSTLAHATRGSPPLTEDREDRDIGSVITTVISSLKGKLTSKLAEAAKLGDGQAARLSKILTNPDKARAALKVSDDEIAQMATLIKKANAEAGRADDQVTKYATAFAAMKKGAKASDEQVSSMIKFWANGKRTTEALKASDDEVRKVSDMFKTATGRATGAAKFTDDEVAKLSKGLVQAQKGAALTDRIVNMVTEAKQLAAMSQPLRKDQVEKLALELVPVA</sequence>
<organism evidence="2 3">
    <name type="scientific">Phytophthora citrophthora</name>
    <dbReference type="NCBI Taxonomy" id="4793"/>
    <lineage>
        <taxon>Eukaryota</taxon>
        <taxon>Sar</taxon>
        <taxon>Stramenopiles</taxon>
        <taxon>Oomycota</taxon>
        <taxon>Peronosporomycetes</taxon>
        <taxon>Peronosporales</taxon>
        <taxon>Peronosporaceae</taxon>
        <taxon>Phytophthora</taxon>
    </lineage>
</organism>
<evidence type="ECO:0008006" key="4">
    <source>
        <dbReference type="Google" id="ProtNLM"/>
    </source>
</evidence>
<reference evidence="2" key="1">
    <citation type="submission" date="2023-08" db="EMBL/GenBank/DDBJ databases">
        <title>Reference Genome Resource for the Citrus Pathogen Phytophthora citrophthora.</title>
        <authorList>
            <person name="Moller H."/>
            <person name="Coetzee B."/>
            <person name="Rose L.J."/>
            <person name="Van Niekerk J.M."/>
        </authorList>
    </citation>
    <scope>NUCLEOTIDE SEQUENCE</scope>
    <source>
        <strain evidence="2">STE-U-9442</strain>
    </source>
</reference>
<dbReference type="EMBL" id="JASMQC010000005">
    <property type="protein sequence ID" value="KAK1944783.1"/>
    <property type="molecule type" value="Genomic_DNA"/>
</dbReference>
<keyword evidence="3" id="KW-1185">Reference proteome</keyword>
<name>A0AAD9LPC6_9STRA</name>
<evidence type="ECO:0000256" key="1">
    <source>
        <dbReference type="SAM" id="SignalP"/>
    </source>
</evidence>
<evidence type="ECO:0000313" key="2">
    <source>
        <dbReference type="EMBL" id="KAK1944783.1"/>
    </source>
</evidence>
<protein>
    <recommendedName>
        <fullName evidence="4">RxLR effector protein</fullName>
    </recommendedName>
</protein>
<gene>
    <name evidence="2" type="ORF">P3T76_003316</name>
</gene>